<dbReference type="InterPro" id="IPR027417">
    <property type="entry name" value="P-loop_NTPase"/>
</dbReference>
<dbReference type="GO" id="GO:0006310">
    <property type="term" value="P:DNA recombination"/>
    <property type="evidence" value="ECO:0007669"/>
    <property type="project" value="InterPro"/>
</dbReference>
<evidence type="ECO:0000313" key="11">
    <source>
        <dbReference type="EMBL" id="GIL84864.1"/>
    </source>
</evidence>
<feature type="compositionally biased region" description="Low complexity" evidence="9">
    <location>
        <begin position="1441"/>
        <end position="1460"/>
    </location>
</feature>
<feature type="region of interest" description="Disordered" evidence="9">
    <location>
        <begin position="1040"/>
        <end position="1065"/>
    </location>
</feature>
<evidence type="ECO:0000259" key="10">
    <source>
        <dbReference type="Pfam" id="PF13476"/>
    </source>
</evidence>
<dbReference type="PANTHER" id="PTHR11059:SF0">
    <property type="entry name" value="DNA REPAIR PROTEIN RECN"/>
    <property type="match status" value="1"/>
</dbReference>
<feature type="compositionally biased region" description="Acidic residues" evidence="9">
    <location>
        <begin position="672"/>
        <end position="689"/>
    </location>
</feature>
<evidence type="ECO:0000256" key="5">
    <source>
        <dbReference type="ARBA" id="ARBA00022840"/>
    </source>
</evidence>
<dbReference type="EMBL" id="BNCQ01000018">
    <property type="protein sequence ID" value="GIM05241.1"/>
    <property type="molecule type" value="Genomic_DNA"/>
</dbReference>
<reference evidence="12" key="1">
    <citation type="journal article" date="2021" name="Proc. Natl. Acad. Sci. U.S.A.">
        <title>Three genomes in the algal genus Volvox reveal the fate of a haploid sex-determining region after a transition to homothallism.</title>
        <authorList>
            <person name="Yamamoto K."/>
            <person name="Hamaji T."/>
            <person name="Kawai-Toyooka H."/>
            <person name="Matsuzaki R."/>
            <person name="Takahashi F."/>
            <person name="Nishimura Y."/>
            <person name="Kawachi M."/>
            <person name="Noguchi H."/>
            <person name="Minakuchi Y."/>
            <person name="Umen J.G."/>
            <person name="Toyoda A."/>
            <person name="Nozaki H."/>
        </authorList>
    </citation>
    <scope>NUCLEOTIDE SEQUENCE</scope>
    <source>
        <strain evidence="12">NIES-3785</strain>
        <strain evidence="11">NIES-3786</strain>
    </source>
</reference>
<keyword evidence="6" id="KW-0234">DNA repair</keyword>
<dbReference type="InterPro" id="IPR004604">
    <property type="entry name" value="DNA_recomb/repair_RecN"/>
</dbReference>
<dbReference type="GO" id="GO:0016887">
    <property type="term" value="F:ATP hydrolysis activity"/>
    <property type="evidence" value="ECO:0007669"/>
    <property type="project" value="InterPro"/>
</dbReference>
<accession>A0A8J4LQ99</accession>
<proteinExistence type="inferred from homology"/>
<evidence type="ECO:0000256" key="3">
    <source>
        <dbReference type="ARBA" id="ARBA00022741"/>
    </source>
</evidence>
<feature type="region of interest" description="Disordered" evidence="9">
    <location>
        <begin position="424"/>
        <end position="448"/>
    </location>
</feature>
<dbReference type="EMBL" id="BNCP01000031">
    <property type="protein sequence ID" value="GIL84864.1"/>
    <property type="molecule type" value="Genomic_DNA"/>
</dbReference>
<evidence type="ECO:0000256" key="6">
    <source>
        <dbReference type="ARBA" id="ARBA00023204"/>
    </source>
</evidence>
<gene>
    <name evidence="11" type="ORF">Vretifemale_13442</name>
    <name evidence="12" type="ORF">Vretimale_9691</name>
</gene>
<keyword evidence="3" id="KW-0547">Nucleotide-binding</keyword>
<feature type="compositionally biased region" description="Acidic residues" evidence="9">
    <location>
        <begin position="1570"/>
        <end position="1592"/>
    </location>
</feature>
<feature type="region of interest" description="Disordered" evidence="9">
    <location>
        <begin position="1424"/>
        <end position="1460"/>
    </location>
</feature>
<evidence type="ECO:0000313" key="13">
    <source>
        <dbReference type="Proteomes" id="UP000722791"/>
    </source>
</evidence>
<name>A0A8J4LQ99_9CHLO</name>
<feature type="region of interest" description="Disordered" evidence="9">
    <location>
        <begin position="278"/>
        <end position="323"/>
    </location>
</feature>
<feature type="compositionally biased region" description="Low complexity" evidence="9">
    <location>
        <begin position="1042"/>
        <end position="1057"/>
    </location>
</feature>
<feature type="coiled-coil region" evidence="8">
    <location>
        <begin position="533"/>
        <end position="560"/>
    </location>
</feature>
<feature type="region of interest" description="Disordered" evidence="9">
    <location>
        <begin position="1558"/>
        <end position="1607"/>
    </location>
</feature>
<keyword evidence="4" id="KW-0227">DNA damage</keyword>
<feature type="compositionally biased region" description="Low complexity" evidence="9">
    <location>
        <begin position="437"/>
        <end position="448"/>
    </location>
</feature>
<evidence type="ECO:0000313" key="14">
    <source>
        <dbReference type="Proteomes" id="UP000747110"/>
    </source>
</evidence>
<organism evidence="12 13">
    <name type="scientific">Volvox reticuliferus</name>
    <dbReference type="NCBI Taxonomy" id="1737510"/>
    <lineage>
        <taxon>Eukaryota</taxon>
        <taxon>Viridiplantae</taxon>
        <taxon>Chlorophyta</taxon>
        <taxon>core chlorophytes</taxon>
        <taxon>Chlorophyceae</taxon>
        <taxon>CS clade</taxon>
        <taxon>Chlamydomonadales</taxon>
        <taxon>Volvocaceae</taxon>
        <taxon>Volvox</taxon>
    </lineage>
</organism>
<comment type="caution">
    <text evidence="12">The sequence shown here is derived from an EMBL/GenBank/DDBJ whole genome shotgun (WGS) entry which is preliminary data.</text>
</comment>
<dbReference type="InterPro" id="IPR038729">
    <property type="entry name" value="Rad50/SbcC_AAA"/>
</dbReference>
<dbReference type="GO" id="GO:0006302">
    <property type="term" value="P:double-strand break repair"/>
    <property type="evidence" value="ECO:0007669"/>
    <property type="project" value="InterPro"/>
</dbReference>
<dbReference type="OrthoDB" id="1938215at2759"/>
<dbReference type="PANTHER" id="PTHR11059">
    <property type="entry name" value="DNA REPAIR PROTEIN RECN"/>
    <property type="match status" value="1"/>
</dbReference>
<dbReference type="Gene3D" id="3.40.50.300">
    <property type="entry name" value="P-loop containing nucleotide triphosphate hydrolases"/>
    <property type="match status" value="2"/>
</dbReference>
<feature type="region of interest" description="Disordered" evidence="9">
    <location>
        <begin position="145"/>
        <end position="206"/>
    </location>
</feature>
<dbReference type="Proteomes" id="UP000722791">
    <property type="component" value="Unassembled WGS sequence"/>
</dbReference>
<dbReference type="SUPFAM" id="SSF52540">
    <property type="entry name" value="P-loop containing nucleoside triphosphate hydrolases"/>
    <property type="match status" value="1"/>
</dbReference>
<keyword evidence="8" id="KW-0175">Coiled coil</keyword>
<feature type="region of interest" description="Disordered" evidence="9">
    <location>
        <begin position="113"/>
        <end position="132"/>
    </location>
</feature>
<feature type="region of interest" description="Disordered" evidence="9">
    <location>
        <begin position="1500"/>
        <end position="1539"/>
    </location>
</feature>
<dbReference type="GO" id="GO:0005524">
    <property type="term" value="F:ATP binding"/>
    <property type="evidence" value="ECO:0007669"/>
    <property type="project" value="UniProtKB-KW"/>
</dbReference>
<sequence length="1705" mass="174588">MALTSVGNHANISAPGCACPHTQRHTALSTRTSPLLMLRHLTCPVSHSHQALDPHHHSHQLSRRCRWRLTARRTTNIGRHLPWTQSSRVVGTAPGTTAPGSCRHTKYCLTQPSASGAAPGGPTGRSKSLVLQGAASASHHYFNPRYNHHNYNHQQHQPSFRSHAAQHQHQGGMSSRRGGAWGTHGPLAPPAGGFKPGSNPRYDSSANLSATAAPQTLQHIPVPAPSPQSKSSSLPLEESQLAAGAGRAASVLRPAPFPPLSSSESTAAAVLSMTGTVARHGQPTQGPHSSSGDSSAPSQLPLVSSSYGSQPPVPSISPQLDSRLQGSGELTQLERLFVKDFALVSEQTVRLGPGLNVITGESGSGKSVLVEAFSQILGAPAPQECVRAPAEMAVIEGTFLVGDEQREAVWKLLSSCGLPLRAMPPQPLANGEEDDAAGSSNNNVNGGSDVGTFAVPGAFRLTVRREISQAAAGGHRSRVFLNGSPTSLRVLREVGALLVDTNGQHSSMSLRDSATQLDLLDRIAGTSLLADTYGAALARLRALEGRLDELDELDDEQERATMQKLVDAVAKLRVQPGEERELRRVLKKMEARRVAVEQCGLVRMALCGEAGAGGVTDALRTIEAQLNAILAQEEQNHVAAAVAKAPKGSKDGSSKVAPAAADGDAAGAAHGEDEEAGEEDEDGDGDGDDNGAAAGVRMMEEALEQVAAAKDMLAAAETTVRAYARRYQFSQADHDATADRLARIERLMKQASAAGFGGKGIGGIGIGNGAPGRGGFRGGGGGGGVSRIISTEQLLEVAEECAAKLAAYYEMEGQRPEWEAQLETLVSDIRGTALLLSSRRRAAAAALRSAVEGCLRDLAMGGSRFDVRIGWAEDRTAAEGLYVGEEEAEEAGVSELGGRTYVMGARGLDQVEFLLAAGPAEPLRPLAAVASGGESARVMLALKAAPAQAFVAPAAAAAAATTTTAGHGGGTGGVPIMILDELDSGIGARLGSAVGSILARMALPTHGSNSQIICVTHLPQVACYAVHHIKVQKQLPQLPTDAATSGATGSSSSSSSSNSPYVSAMPVEEREALTAPRLAAGTAAAAAATVARVTTSFVPLRTFEERCEEVAAMLGLDRGVAEEMLWTAQSQVAAMYPPGSLPDGVLLPGQNTHAHAHAHVRSGKQQEEEEDWVRRGGATVPAATAPQRFPADSGDDSIANVRRVVQETLRSGDVAQTFGGGSSSRVSAGFSVVVSPAMDLNAVRFVGGEAARSGAAAAGARAGGNDHSSASGGSIIGGGGNGVRDDGDSINDDDYDDREAAEAELSAQLLAGVEAAAMQHLRRMEAQAKEAAAAAAAAAAIVAPIESSSTALSVPPPMAAAAFIGEVPLGSAAEATAAAAAAAAASVEAVTDKETSGGAPGGVSELQWRTSAPPAVSDIAMVTAGPIEGPGANEDDEEVASDGPGAGAPAPKPTSATATSCVGAANDKAEPSLPDGNGSAAATTTAAAAAAAAAMEAAAGSGSGDAFTPSTPGSGCSDDVAAAAVTPPTAPPPAAAAATGSQSADLIGLAATVQPSKSPLPYNFNASADGDADDGNVETESSAEAESVDDVVDSQYGRTHHGNPYNNLYDMEGAREDQGRPWYQEFNADDKMAEVYDTADPGPYMYGADGAVAGGRFVVVPSGSENEFDEMFRTIMSFSREDYADEAMRSHEVTLMEALRDAGMM</sequence>
<feature type="compositionally biased region" description="Low complexity" evidence="9">
    <location>
        <begin position="227"/>
        <end position="243"/>
    </location>
</feature>
<feature type="region of interest" description="Disordered" evidence="9">
    <location>
        <begin position="1259"/>
        <end position="1295"/>
    </location>
</feature>
<feature type="domain" description="Rad50/SbcC-type AAA" evidence="10">
    <location>
        <begin position="336"/>
        <end position="381"/>
    </location>
</feature>
<evidence type="ECO:0000256" key="1">
    <source>
        <dbReference type="ARBA" id="ARBA00009441"/>
    </source>
</evidence>
<feature type="compositionally biased region" description="Low complexity" evidence="9">
    <location>
        <begin position="659"/>
        <end position="669"/>
    </location>
</feature>
<evidence type="ECO:0000256" key="7">
    <source>
        <dbReference type="ARBA" id="ARBA00033408"/>
    </source>
</evidence>
<evidence type="ECO:0000256" key="9">
    <source>
        <dbReference type="SAM" id="MobiDB-lite"/>
    </source>
</evidence>
<keyword evidence="5" id="KW-0067">ATP-binding</keyword>
<evidence type="ECO:0000313" key="12">
    <source>
        <dbReference type="EMBL" id="GIM05241.1"/>
    </source>
</evidence>
<comment type="similarity">
    <text evidence="1">Belongs to the RecN family.</text>
</comment>
<evidence type="ECO:0000256" key="8">
    <source>
        <dbReference type="SAM" id="Coils"/>
    </source>
</evidence>
<evidence type="ECO:0000256" key="2">
    <source>
        <dbReference type="ARBA" id="ARBA00021315"/>
    </source>
</evidence>
<feature type="region of interest" description="Disordered" evidence="9">
    <location>
        <begin position="641"/>
        <end position="692"/>
    </location>
</feature>
<feature type="region of interest" description="Disordered" evidence="9">
    <location>
        <begin position="219"/>
        <end position="247"/>
    </location>
</feature>
<evidence type="ECO:0000256" key="4">
    <source>
        <dbReference type="ARBA" id="ARBA00022763"/>
    </source>
</evidence>
<keyword evidence="14" id="KW-1185">Reference proteome</keyword>
<dbReference type="Proteomes" id="UP000747110">
    <property type="component" value="Unassembled WGS sequence"/>
</dbReference>
<protein>
    <recommendedName>
        <fullName evidence="2">DNA repair protein RecN</fullName>
    </recommendedName>
    <alternativeName>
        <fullName evidence="7">Recombination protein N</fullName>
    </alternativeName>
</protein>
<feature type="compositionally biased region" description="Low complexity" evidence="9">
    <location>
        <begin position="289"/>
        <end position="298"/>
    </location>
</feature>
<dbReference type="Pfam" id="PF13476">
    <property type="entry name" value="AAA_23"/>
    <property type="match status" value="1"/>
</dbReference>